<protein>
    <submittedName>
        <fullName evidence="2">Uncharacterized protein</fullName>
    </submittedName>
</protein>
<reference evidence="2" key="1">
    <citation type="journal article" date="2012" name="Proc. Natl. Acad. Sci. U.S.A.">
        <title>Antigenic diversity is generated by distinct evolutionary mechanisms in African trypanosome species.</title>
        <authorList>
            <person name="Jackson A.P."/>
            <person name="Berry A."/>
            <person name="Aslett M."/>
            <person name="Allison H.C."/>
            <person name="Burton P."/>
            <person name="Vavrova-Anderson J."/>
            <person name="Brown R."/>
            <person name="Browne H."/>
            <person name="Corton N."/>
            <person name="Hauser H."/>
            <person name="Gamble J."/>
            <person name="Gilderthorp R."/>
            <person name="Marcello L."/>
            <person name="McQuillan J."/>
            <person name="Otto T.D."/>
            <person name="Quail M.A."/>
            <person name="Sanders M.J."/>
            <person name="van Tonder A."/>
            <person name="Ginger M.L."/>
            <person name="Field M.C."/>
            <person name="Barry J.D."/>
            <person name="Hertz-Fowler C."/>
            <person name="Berriman M."/>
        </authorList>
    </citation>
    <scope>NUCLEOTIDE SEQUENCE</scope>
    <source>
        <strain evidence="2">Y486</strain>
    </source>
</reference>
<feature type="region of interest" description="Disordered" evidence="1">
    <location>
        <begin position="329"/>
        <end position="372"/>
    </location>
</feature>
<dbReference type="EMBL" id="HE573023">
    <property type="protein sequence ID" value="CCC48832.1"/>
    <property type="molecule type" value="Genomic_DNA"/>
</dbReference>
<dbReference type="AlphaFoldDB" id="G0TXY8"/>
<organism evidence="2">
    <name type="scientific">Trypanosoma vivax (strain Y486)</name>
    <dbReference type="NCBI Taxonomy" id="1055687"/>
    <lineage>
        <taxon>Eukaryota</taxon>
        <taxon>Discoba</taxon>
        <taxon>Euglenozoa</taxon>
        <taxon>Kinetoplastea</taxon>
        <taxon>Metakinetoplastina</taxon>
        <taxon>Trypanosomatida</taxon>
        <taxon>Trypanosomatidae</taxon>
        <taxon>Trypanosoma</taxon>
        <taxon>Duttonella</taxon>
    </lineage>
</organism>
<proteinExistence type="predicted"/>
<evidence type="ECO:0000256" key="1">
    <source>
        <dbReference type="SAM" id="MobiDB-lite"/>
    </source>
</evidence>
<accession>G0TXY8</accession>
<dbReference type="VEuPathDB" id="TriTrypDB:TvY486_0701700"/>
<name>G0TXY8_TRYVY</name>
<feature type="compositionally biased region" description="Pro residues" evidence="1">
    <location>
        <begin position="363"/>
        <end position="372"/>
    </location>
</feature>
<sequence>MERLPAGALDVTDSSEYEAATAAVLLEKIKQRSIMERERRVKVLVRRGVPSPTRSALQEITELRAQHENALKRKRRLICAGRQTNYWRDHVSYEPQALAAQEVVTKGEEVGSLEGRAVLLSHLITVFRMLLCENRARGRLKLLSALRSSFLPDTPPLASDCPTAVEVARFVEEGLVSPHGDAGCATSVPRMLLTSTLFEARPLRTPFVFLSRQYQMERLPEFTLNLTRAVERNSNGMMEGGGSGSPVVLLQDFIQPAITMETYDGPTRAYDLVQSPNPVQGHEPFSSVHRLEQPFSAAPGADGEQGTLQSEGASVVDARLSQELGRMGVPHKLCGPLQDDSLSASEDDEDRPQAARVDLSWLPPYPPPRGTE</sequence>
<evidence type="ECO:0000313" key="2">
    <source>
        <dbReference type="EMBL" id="CCC48832.1"/>
    </source>
</evidence>
<gene>
    <name evidence="2" type="ORF">TVY486_0701700</name>
</gene>